<sequence>MVSPQSIRPEKERGGRIGRKQRRRRELGFRRRRREEDEGPDRRDPPVSGSGRARAAADWAGWAEKREKAVLGRLSAQSQKKTFFKTFSI</sequence>
<reference evidence="3" key="2">
    <citation type="journal article" date="2008" name="Nucleic Acids Res.">
        <title>The rice annotation project database (RAP-DB): 2008 update.</title>
        <authorList>
            <consortium name="The rice annotation project (RAP)"/>
        </authorList>
    </citation>
    <scope>GENOME REANNOTATION</scope>
    <source>
        <strain evidence="3">cv. Nipponbare</strain>
    </source>
</reference>
<dbReference type="Proteomes" id="UP000000763">
    <property type="component" value="Chromosome 6"/>
</dbReference>
<proteinExistence type="predicted"/>
<dbReference type="EMBL" id="AP004791">
    <property type="protein sequence ID" value="BAD69031.1"/>
    <property type="molecule type" value="Genomic_DNA"/>
</dbReference>
<evidence type="ECO:0000313" key="2">
    <source>
        <dbReference type="EMBL" id="BAD69031.1"/>
    </source>
</evidence>
<accession>Q5VNE9</accession>
<evidence type="ECO:0000256" key="1">
    <source>
        <dbReference type="SAM" id="MobiDB-lite"/>
    </source>
</evidence>
<evidence type="ECO:0000313" key="3">
    <source>
        <dbReference type="Proteomes" id="UP000000763"/>
    </source>
</evidence>
<protein>
    <submittedName>
        <fullName evidence="2">Uncharacterized protein</fullName>
    </submittedName>
</protein>
<feature type="compositionally biased region" description="Basic and acidic residues" evidence="1">
    <location>
        <begin position="26"/>
        <end position="45"/>
    </location>
</feature>
<feature type="region of interest" description="Disordered" evidence="1">
    <location>
        <begin position="1"/>
        <end position="59"/>
    </location>
</feature>
<reference evidence="3" key="1">
    <citation type="journal article" date="2005" name="Nature">
        <title>The map-based sequence of the rice genome.</title>
        <authorList>
            <consortium name="International rice genome sequencing project (IRGSP)"/>
            <person name="Matsumoto T."/>
            <person name="Wu J."/>
            <person name="Kanamori H."/>
            <person name="Katayose Y."/>
            <person name="Fujisawa M."/>
            <person name="Namiki N."/>
            <person name="Mizuno H."/>
            <person name="Yamamoto K."/>
            <person name="Antonio B.A."/>
            <person name="Baba T."/>
            <person name="Sakata K."/>
            <person name="Nagamura Y."/>
            <person name="Aoki H."/>
            <person name="Arikawa K."/>
            <person name="Arita K."/>
            <person name="Bito T."/>
            <person name="Chiden Y."/>
            <person name="Fujitsuka N."/>
            <person name="Fukunaka R."/>
            <person name="Hamada M."/>
            <person name="Harada C."/>
            <person name="Hayashi A."/>
            <person name="Hijishita S."/>
            <person name="Honda M."/>
            <person name="Hosokawa S."/>
            <person name="Ichikawa Y."/>
            <person name="Idonuma A."/>
            <person name="Iijima M."/>
            <person name="Ikeda M."/>
            <person name="Ikeno M."/>
            <person name="Ito K."/>
            <person name="Ito S."/>
            <person name="Ito T."/>
            <person name="Ito Y."/>
            <person name="Ito Y."/>
            <person name="Iwabuchi A."/>
            <person name="Kamiya K."/>
            <person name="Karasawa W."/>
            <person name="Kurita K."/>
            <person name="Katagiri S."/>
            <person name="Kikuta A."/>
            <person name="Kobayashi H."/>
            <person name="Kobayashi N."/>
            <person name="Machita K."/>
            <person name="Maehara T."/>
            <person name="Masukawa M."/>
            <person name="Mizubayashi T."/>
            <person name="Mukai Y."/>
            <person name="Nagasaki H."/>
            <person name="Nagata Y."/>
            <person name="Naito S."/>
            <person name="Nakashima M."/>
            <person name="Nakama Y."/>
            <person name="Nakamichi Y."/>
            <person name="Nakamura M."/>
            <person name="Meguro A."/>
            <person name="Negishi M."/>
            <person name="Ohta I."/>
            <person name="Ohta T."/>
            <person name="Okamoto M."/>
            <person name="Ono N."/>
            <person name="Saji S."/>
            <person name="Sakaguchi M."/>
            <person name="Sakai K."/>
            <person name="Shibata M."/>
            <person name="Shimokawa T."/>
            <person name="Song J."/>
            <person name="Takazaki Y."/>
            <person name="Terasawa K."/>
            <person name="Tsugane M."/>
            <person name="Tsuji K."/>
            <person name="Ueda S."/>
            <person name="Waki K."/>
            <person name="Yamagata H."/>
            <person name="Yamamoto M."/>
            <person name="Yamamoto S."/>
            <person name="Yamane H."/>
            <person name="Yoshiki S."/>
            <person name="Yoshihara R."/>
            <person name="Yukawa K."/>
            <person name="Zhong H."/>
            <person name="Yano M."/>
            <person name="Yuan Q."/>
            <person name="Ouyang S."/>
            <person name="Liu J."/>
            <person name="Jones K.M."/>
            <person name="Gansberger K."/>
            <person name="Moffat K."/>
            <person name="Hill J."/>
            <person name="Bera J."/>
            <person name="Fadrosh D."/>
            <person name="Jin S."/>
            <person name="Johri S."/>
            <person name="Kim M."/>
            <person name="Overton L."/>
            <person name="Reardon M."/>
            <person name="Tsitrin T."/>
            <person name="Vuong H."/>
            <person name="Weaver B."/>
            <person name="Ciecko A."/>
            <person name="Tallon L."/>
            <person name="Jackson J."/>
            <person name="Pai G."/>
            <person name="Aken S.V."/>
            <person name="Utterback T."/>
            <person name="Reidmuller S."/>
            <person name="Feldblyum T."/>
            <person name="Hsiao J."/>
            <person name="Zismann V."/>
            <person name="Iobst S."/>
            <person name="de Vazeille A.R."/>
            <person name="Buell C.R."/>
            <person name="Ying K."/>
            <person name="Li Y."/>
            <person name="Lu T."/>
            <person name="Huang Y."/>
            <person name="Zhao Q."/>
            <person name="Feng Q."/>
            <person name="Zhang L."/>
            <person name="Zhu J."/>
            <person name="Weng Q."/>
            <person name="Mu J."/>
            <person name="Lu Y."/>
            <person name="Fan D."/>
            <person name="Liu Y."/>
            <person name="Guan J."/>
            <person name="Zhang Y."/>
            <person name="Yu S."/>
            <person name="Liu X."/>
            <person name="Zhang Y."/>
            <person name="Hong G."/>
            <person name="Han B."/>
            <person name="Choisne N."/>
            <person name="Demange N."/>
            <person name="Orjeda G."/>
            <person name="Samain S."/>
            <person name="Cattolico L."/>
            <person name="Pelletier E."/>
            <person name="Couloux A."/>
            <person name="Segurens B."/>
            <person name="Wincker P."/>
            <person name="D'Hont A."/>
            <person name="Scarpelli C."/>
            <person name="Weissenbach J."/>
            <person name="Salanoubat M."/>
            <person name="Quetier F."/>
            <person name="Yu Y."/>
            <person name="Kim H.R."/>
            <person name="Rambo T."/>
            <person name="Currie J."/>
            <person name="Collura K."/>
            <person name="Luo M."/>
            <person name="Yang T."/>
            <person name="Ammiraju J.S.S."/>
            <person name="Engler F."/>
            <person name="Soderlund C."/>
            <person name="Wing R.A."/>
            <person name="Palmer L.E."/>
            <person name="de la Bastide M."/>
            <person name="Spiegel L."/>
            <person name="Nascimento L."/>
            <person name="Zutavern T."/>
            <person name="O'Shaughnessy A."/>
            <person name="Dike S."/>
            <person name="Dedhia N."/>
            <person name="Preston R."/>
            <person name="Balija V."/>
            <person name="McCombie W.R."/>
            <person name="Chow T."/>
            <person name="Chen H."/>
            <person name="Chung M."/>
            <person name="Chen C."/>
            <person name="Shaw J."/>
            <person name="Wu H."/>
            <person name="Hsiao K."/>
            <person name="Chao Y."/>
            <person name="Chu M."/>
            <person name="Cheng C."/>
            <person name="Hour A."/>
            <person name="Lee P."/>
            <person name="Lin S."/>
            <person name="Lin Y."/>
            <person name="Liou J."/>
            <person name="Liu S."/>
            <person name="Hsing Y."/>
            <person name="Raghuvanshi S."/>
            <person name="Mohanty A."/>
            <person name="Bharti A.K."/>
            <person name="Gaur A."/>
            <person name="Gupta V."/>
            <person name="Kumar D."/>
            <person name="Ravi V."/>
            <person name="Vij S."/>
            <person name="Kapur A."/>
            <person name="Khurana P."/>
            <person name="Khurana P."/>
            <person name="Khurana J.P."/>
            <person name="Tyagi A.K."/>
            <person name="Gaikwad K."/>
            <person name="Singh A."/>
            <person name="Dalal V."/>
            <person name="Srivastava S."/>
            <person name="Dixit A."/>
            <person name="Pal A.K."/>
            <person name="Ghazi I.A."/>
            <person name="Yadav M."/>
            <person name="Pandit A."/>
            <person name="Bhargava A."/>
            <person name="Sureshbabu K."/>
            <person name="Batra K."/>
            <person name="Sharma T.R."/>
            <person name="Mohapatra T."/>
            <person name="Singh N.K."/>
            <person name="Messing J."/>
            <person name="Nelson A.B."/>
            <person name="Fuks G."/>
            <person name="Kavchok S."/>
            <person name="Keizer G."/>
            <person name="Linton E."/>
            <person name="Llaca V."/>
            <person name="Song R."/>
            <person name="Tanyolac B."/>
            <person name="Young S."/>
            <person name="Ho-Il K."/>
            <person name="Hahn J.H."/>
            <person name="Sangsakoo G."/>
            <person name="Vanavichit A."/>
            <person name="de Mattos Luiz.A.T."/>
            <person name="Zimmer P.D."/>
            <person name="Malone G."/>
            <person name="Dellagostin O."/>
            <person name="de Oliveira A.C."/>
            <person name="Bevan M."/>
            <person name="Bancroft I."/>
            <person name="Minx P."/>
            <person name="Cordum H."/>
            <person name="Wilson R."/>
            <person name="Cheng Z."/>
            <person name="Jin W."/>
            <person name="Jiang J."/>
            <person name="Leong S.A."/>
            <person name="Iwama H."/>
            <person name="Gojobori T."/>
            <person name="Itoh T."/>
            <person name="Niimura Y."/>
            <person name="Fujii Y."/>
            <person name="Habara T."/>
            <person name="Sakai H."/>
            <person name="Sato Y."/>
            <person name="Wilson G."/>
            <person name="Kumar K."/>
            <person name="McCouch S."/>
            <person name="Juretic N."/>
            <person name="Hoen D."/>
            <person name="Wright S."/>
            <person name="Bruskiewich R."/>
            <person name="Bureau T."/>
            <person name="Miyao A."/>
            <person name="Hirochika H."/>
            <person name="Nishikawa T."/>
            <person name="Kadowaki K."/>
            <person name="Sugiura M."/>
            <person name="Burr B."/>
            <person name="Sasaki T."/>
        </authorList>
    </citation>
    <scope>NUCLEOTIDE SEQUENCE [LARGE SCALE GENOMIC DNA]</scope>
    <source>
        <strain evidence="3">cv. Nipponbare</strain>
    </source>
</reference>
<gene>
    <name evidence="2" type="primary">P0491D10.41</name>
</gene>
<feature type="compositionally biased region" description="Basic residues" evidence="1">
    <location>
        <begin position="16"/>
        <end position="25"/>
    </location>
</feature>
<organism evidence="2 3">
    <name type="scientific">Oryza sativa subsp. japonica</name>
    <name type="common">Rice</name>
    <dbReference type="NCBI Taxonomy" id="39947"/>
    <lineage>
        <taxon>Eukaryota</taxon>
        <taxon>Viridiplantae</taxon>
        <taxon>Streptophyta</taxon>
        <taxon>Embryophyta</taxon>
        <taxon>Tracheophyta</taxon>
        <taxon>Spermatophyta</taxon>
        <taxon>Magnoliopsida</taxon>
        <taxon>Liliopsida</taxon>
        <taxon>Poales</taxon>
        <taxon>Poaceae</taxon>
        <taxon>BOP clade</taxon>
        <taxon>Oryzoideae</taxon>
        <taxon>Oryzeae</taxon>
        <taxon>Oryzinae</taxon>
        <taxon>Oryza</taxon>
        <taxon>Oryza sativa</taxon>
    </lineage>
</organism>
<name>Q5VNE9_ORYSJ</name>
<dbReference type="AlphaFoldDB" id="Q5VNE9"/>